<sequence>MICFNRSFAVAVCLILTCDIFAISLANPIGMDNTSPVVLDGQSGSSVFDRIFTSDDGGGAAGGGQEMMEKQKRFAQPAAETSEDLVRYQENQNAAGRPQGRWYLGKRTKNPWYLGKRGASSKPGIWYLG</sequence>
<keyword evidence="1" id="KW-0732">Signal</keyword>
<evidence type="ECO:0000256" key="1">
    <source>
        <dbReference type="SAM" id="SignalP"/>
    </source>
</evidence>
<feature type="chain" id="PRO_5040837502" evidence="1">
    <location>
        <begin position="27"/>
        <end position="129"/>
    </location>
</feature>
<dbReference type="EMBL" id="MTYJ01000213">
    <property type="protein sequence ID" value="OWA51075.1"/>
    <property type="molecule type" value="Genomic_DNA"/>
</dbReference>
<feature type="signal peptide" evidence="1">
    <location>
        <begin position="1"/>
        <end position="26"/>
    </location>
</feature>
<accession>A0A9X6NBC5</accession>
<protein>
    <submittedName>
        <fullName evidence="2">Uncharacterized protein</fullName>
    </submittedName>
</protein>
<organism evidence="2 3">
    <name type="scientific">Hypsibius exemplaris</name>
    <name type="common">Freshwater tardigrade</name>
    <dbReference type="NCBI Taxonomy" id="2072580"/>
    <lineage>
        <taxon>Eukaryota</taxon>
        <taxon>Metazoa</taxon>
        <taxon>Ecdysozoa</taxon>
        <taxon>Tardigrada</taxon>
        <taxon>Eutardigrada</taxon>
        <taxon>Parachela</taxon>
        <taxon>Hypsibioidea</taxon>
        <taxon>Hypsibiidae</taxon>
        <taxon>Hypsibius</taxon>
    </lineage>
</organism>
<comment type="caution">
    <text evidence="2">The sequence shown here is derived from an EMBL/GenBank/DDBJ whole genome shotgun (WGS) entry which is preliminary data.</text>
</comment>
<evidence type="ECO:0000313" key="3">
    <source>
        <dbReference type="Proteomes" id="UP000192578"/>
    </source>
</evidence>
<proteinExistence type="predicted"/>
<dbReference type="AlphaFoldDB" id="A0A9X6NBC5"/>
<name>A0A9X6NBC5_HYPEX</name>
<reference evidence="3" key="1">
    <citation type="submission" date="2017-01" db="EMBL/GenBank/DDBJ databases">
        <title>Comparative genomics of anhydrobiosis in the tardigrade Hypsibius dujardini.</title>
        <authorList>
            <person name="Yoshida Y."/>
            <person name="Koutsovoulos G."/>
            <person name="Laetsch D."/>
            <person name="Stevens L."/>
            <person name="Kumar S."/>
            <person name="Horikawa D."/>
            <person name="Ishino K."/>
            <person name="Komine S."/>
            <person name="Tomita M."/>
            <person name="Blaxter M."/>
            <person name="Arakawa K."/>
        </authorList>
    </citation>
    <scope>NUCLEOTIDE SEQUENCE [LARGE SCALE GENOMIC DNA]</scope>
    <source>
        <strain evidence="3">Z151</strain>
    </source>
</reference>
<gene>
    <name evidence="2" type="ORF">BV898_15575</name>
</gene>
<dbReference type="Proteomes" id="UP000192578">
    <property type="component" value="Unassembled WGS sequence"/>
</dbReference>
<keyword evidence="3" id="KW-1185">Reference proteome</keyword>
<evidence type="ECO:0000313" key="2">
    <source>
        <dbReference type="EMBL" id="OWA51075.1"/>
    </source>
</evidence>